<evidence type="ECO:0000313" key="2">
    <source>
        <dbReference type="EMBL" id="ETP40587.1"/>
    </source>
</evidence>
<feature type="region of interest" description="Disordered" evidence="1">
    <location>
        <begin position="149"/>
        <end position="173"/>
    </location>
</feature>
<dbReference type="AlphaFoldDB" id="W2YZM0"/>
<accession>W2YZM0</accession>
<evidence type="ECO:0000313" key="3">
    <source>
        <dbReference type="Proteomes" id="UP000018948"/>
    </source>
</evidence>
<reference evidence="2 3" key="1">
    <citation type="submission" date="2013-11" db="EMBL/GenBank/DDBJ databases">
        <title>The Genome Sequence of Phytophthora parasitica P10297.</title>
        <authorList>
            <consortium name="The Broad Institute Genomics Platform"/>
            <person name="Russ C."/>
            <person name="Tyler B."/>
            <person name="Panabieres F."/>
            <person name="Shan W."/>
            <person name="Tripathy S."/>
            <person name="Grunwald N."/>
            <person name="Machado M."/>
            <person name="Johnson C.S."/>
            <person name="Walker B."/>
            <person name="Young S.K."/>
            <person name="Zeng Q."/>
            <person name="Gargeya S."/>
            <person name="Fitzgerald M."/>
            <person name="Haas B."/>
            <person name="Abouelleil A."/>
            <person name="Allen A.W."/>
            <person name="Alvarado L."/>
            <person name="Arachchi H.M."/>
            <person name="Berlin A.M."/>
            <person name="Chapman S.B."/>
            <person name="Gainer-Dewar J."/>
            <person name="Goldberg J."/>
            <person name="Griggs A."/>
            <person name="Gujja S."/>
            <person name="Hansen M."/>
            <person name="Howarth C."/>
            <person name="Imamovic A."/>
            <person name="Ireland A."/>
            <person name="Larimer J."/>
            <person name="McCowan C."/>
            <person name="Murphy C."/>
            <person name="Pearson M."/>
            <person name="Poon T.W."/>
            <person name="Priest M."/>
            <person name="Roberts A."/>
            <person name="Saif S."/>
            <person name="Shea T."/>
            <person name="Sisk P."/>
            <person name="Sykes S."/>
            <person name="Wortman J."/>
            <person name="Nusbaum C."/>
            <person name="Birren B."/>
        </authorList>
    </citation>
    <scope>NUCLEOTIDE SEQUENCE [LARGE SCALE GENOMIC DNA]</scope>
    <source>
        <strain evidence="2 3">P10297</strain>
    </source>
</reference>
<feature type="compositionally biased region" description="Polar residues" evidence="1">
    <location>
        <begin position="149"/>
        <end position="165"/>
    </location>
</feature>
<dbReference type="EMBL" id="ANIY01002529">
    <property type="protein sequence ID" value="ETP40587.1"/>
    <property type="molecule type" value="Genomic_DNA"/>
</dbReference>
<protein>
    <submittedName>
        <fullName evidence="2">Uncharacterized protein</fullName>
    </submittedName>
</protein>
<dbReference type="Proteomes" id="UP000018948">
    <property type="component" value="Unassembled WGS sequence"/>
</dbReference>
<proteinExistence type="predicted"/>
<sequence>MYRDRARIAEDGVVSHWRNPSTRTGIRPAPRNYPSAVEERSMIYRIHEEHEFYCISKSTLCPKQAVAYVHLDDDYIIDPLEDRELPRIDTRRTQRHHTWTNPKRTKRTEFSTLVGKTGIASTVLEMVKAWGQPSTTRPWGRTPISFVTGETSAKNSDSPSGSINCRWNGKQES</sequence>
<name>W2YZM0_PHYNI</name>
<evidence type="ECO:0000256" key="1">
    <source>
        <dbReference type="SAM" id="MobiDB-lite"/>
    </source>
</evidence>
<gene>
    <name evidence="2" type="ORF">F442_12090</name>
</gene>
<organism evidence="2 3">
    <name type="scientific">Phytophthora nicotianae P10297</name>
    <dbReference type="NCBI Taxonomy" id="1317064"/>
    <lineage>
        <taxon>Eukaryota</taxon>
        <taxon>Sar</taxon>
        <taxon>Stramenopiles</taxon>
        <taxon>Oomycota</taxon>
        <taxon>Peronosporomycetes</taxon>
        <taxon>Peronosporales</taxon>
        <taxon>Peronosporaceae</taxon>
        <taxon>Phytophthora</taxon>
    </lineage>
</organism>
<comment type="caution">
    <text evidence="2">The sequence shown here is derived from an EMBL/GenBank/DDBJ whole genome shotgun (WGS) entry which is preliminary data.</text>
</comment>